<dbReference type="InterPro" id="IPR001647">
    <property type="entry name" value="HTH_TetR"/>
</dbReference>
<feature type="domain" description="HTH tetR-type" evidence="5">
    <location>
        <begin position="11"/>
        <end position="71"/>
    </location>
</feature>
<dbReference type="SUPFAM" id="SSF48498">
    <property type="entry name" value="Tetracyclin repressor-like, C-terminal domain"/>
    <property type="match status" value="1"/>
</dbReference>
<dbReference type="PROSITE" id="PS50977">
    <property type="entry name" value="HTH_TETR_2"/>
    <property type="match status" value="1"/>
</dbReference>
<keyword evidence="1" id="KW-0805">Transcription regulation</keyword>
<dbReference type="Pfam" id="PF00440">
    <property type="entry name" value="TetR_N"/>
    <property type="match status" value="1"/>
</dbReference>
<dbReference type="Proteomes" id="UP000323876">
    <property type="component" value="Unassembled WGS sequence"/>
</dbReference>
<name>A0A5N0EDD1_9NOCA</name>
<reference evidence="6 7" key="1">
    <citation type="submission" date="2019-09" db="EMBL/GenBank/DDBJ databases">
        <authorList>
            <person name="Wang X."/>
        </authorList>
    </citation>
    <scope>NUCLEOTIDE SEQUENCE [LARGE SCALE GENOMIC DNA]</scope>
    <source>
        <strain evidence="6 7">CICC 11023</strain>
    </source>
</reference>
<sequence>MGVLVKRGAAMDTRDRMVYAATELLQRRGVAAMSFTEVLAASGAARGAIYHHFPGGKRQLVAEAAERHGTVVRDHLAALSGDSPQEVVATFLATVRPVVGASVSGHGCAIAAVAIDPDPEDDRLRHTAATAFTSWEDALASRLTAAGMSVDDANSLAALLIATLEGAHITCRAANSLTPFDRAEKALLRMVRDVSCPD</sequence>
<dbReference type="PANTHER" id="PTHR47506">
    <property type="entry name" value="TRANSCRIPTIONAL REGULATORY PROTEIN"/>
    <property type="match status" value="1"/>
</dbReference>
<evidence type="ECO:0000256" key="4">
    <source>
        <dbReference type="PROSITE-ProRule" id="PRU00335"/>
    </source>
</evidence>
<organism evidence="6 7">
    <name type="scientific">Nocardia colli</name>
    <dbReference type="NCBI Taxonomy" id="2545717"/>
    <lineage>
        <taxon>Bacteria</taxon>
        <taxon>Bacillati</taxon>
        <taxon>Actinomycetota</taxon>
        <taxon>Actinomycetes</taxon>
        <taxon>Mycobacteriales</taxon>
        <taxon>Nocardiaceae</taxon>
        <taxon>Nocardia</taxon>
    </lineage>
</organism>
<dbReference type="OrthoDB" id="4567939at2"/>
<evidence type="ECO:0000313" key="6">
    <source>
        <dbReference type="EMBL" id="KAA8886224.1"/>
    </source>
</evidence>
<protein>
    <submittedName>
        <fullName evidence="6">TetR/AcrR family transcriptional regulator</fullName>
    </submittedName>
</protein>
<dbReference type="InterPro" id="IPR054156">
    <property type="entry name" value="YxaF_TetR_C"/>
</dbReference>
<evidence type="ECO:0000256" key="2">
    <source>
        <dbReference type="ARBA" id="ARBA00023125"/>
    </source>
</evidence>
<accession>A0A5N0EDD1</accession>
<dbReference type="EMBL" id="VXLC01000014">
    <property type="protein sequence ID" value="KAA8886224.1"/>
    <property type="molecule type" value="Genomic_DNA"/>
</dbReference>
<evidence type="ECO:0000256" key="3">
    <source>
        <dbReference type="ARBA" id="ARBA00023163"/>
    </source>
</evidence>
<keyword evidence="2 4" id="KW-0238">DNA-binding</keyword>
<dbReference type="InterPro" id="IPR009057">
    <property type="entry name" value="Homeodomain-like_sf"/>
</dbReference>
<gene>
    <name evidence="6" type="ORF">F3087_26930</name>
</gene>
<comment type="caution">
    <text evidence="6">The sequence shown here is derived from an EMBL/GenBank/DDBJ whole genome shotgun (WGS) entry which is preliminary data.</text>
</comment>
<dbReference type="Pfam" id="PF21993">
    <property type="entry name" value="TetR_C_13_2"/>
    <property type="match status" value="1"/>
</dbReference>
<evidence type="ECO:0000313" key="7">
    <source>
        <dbReference type="Proteomes" id="UP000323876"/>
    </source>
</evidence>
<keyword evidence="7" id="KW-1185">Reference proteome</keyword>
<dbReference type="GO" id="GO:0003677">
    <property type="term" value="F:DNA binding"/>
    <property type="evidence" value="ECO:0007669"/>
    <property type="project" value="UniProtKB-UniRule"/>
</dbReference>
<proteinExistence type="predicted"/>
<dbReference type="AlphaFoldDB" id="A0A5N0EDD1"/>
<dbReference type="InterPro" id="IPR036271">
    <property type="entry name" value="Tet_transcr_reg_TetR-rel_C_sf"/>
</dbReference>
<keyword evidence="3" id="KW-0804">Transcription</keyword>
<dbReference type="PANTHER" id="PTHR47506:SF3">
    <property type="entry name" value="HTH-TYPE TRANSCRIPTIONAL REGULATOR LMRA"/>
    <property type="match status" value="1"/>
</dbReference>
<evidence type="ECO:0000259" key="5">
    <source>
        <dbReference type="PROSITE" id="PS50977"/>
    </source>
</evidence>
<evidence type="ECO:0000256" key="1">
    <source>
        <dbReference type="ARBA" id="ARBA00023015"/>
    </source>
</evidence>
<dbReference type="SUPFAM" id="SSF46689">
    <property type="entry name" value="Homeodomain-like"/>
    <property type="match status" value="1"/>
</dbReference>
<dbReference type="Gene3D" id="1.10.357.10">
    <property type="entry name" value="Tetracycline Repressor, domain 2"/>
    <property type="match status" value="1"/>
</dbReference>
<feature type="DNA-binding region" description="H-T-H motif" evidence="4">
    <location>
        <begin position="34"/>
        <end position="53"/>
    </location>
</feature>